<sequence length="95" mass="10948">MMTKYFTSAIVRFDPLSQRKTARIFLARIPPTTRNLIKIRTEFLGKSSTDKPLISVTFRDGKTIDIDPSKESIGDVIERLDRHSRALHLQEQMNS</sequence>
<keyword evidence="5" id="KW-0687">Ribonucleoprotein</keyword>
<dbReference type="PANTHER" id="PTHR28236:SF1">
    <property type="entry name" value="LARGE RIBOSOMAL SUBUNIT PROTEIN ML53"/>
    <property type="match status" value="1"/>
</dbReference>
<protein>
    <recommendedName>
        <fullName evidence="6">Large ribosomal subunit protein mL53</fullName>
    </recommendedName>
</protein>
<evidence type="ECO:0000256" key="2">
    <source>
        <dbReference type="ARBA" id="ARBA00005557"/>
    </source>
</evidence>
<evidence type="ECO:0000256" key="3">
    <source>
        <dbReference type="ARBA" id="ARBA00022980"/>
    </source>
</evidence>
<organism evidence="7 8">
    <name type="scientific">Lipomyces starkeyi NRRL Y-11557</name>
    <dbReference type="NCBI Taxonomy" id="675824"/>
    <lineage>
        <taxon>Eukaryota</taxon>
        <taxon>Fungi</taxon>
        <taxon>Dikarya</taxon>
        <taxon>Ascomycota</taxon>
        <taxon>Saccharomycotina</taxon>
        <taxon>Lipomycetes</taxon>
        <taxon>Lipomycetales</taxon>
        <taxon>Lipomycetaceae</taxon>
        <taxon>Lipomyces</taxon>
    </lineage>
</organism>
<dbReference type="AlphaFoldDB" id="A0A1E3Q2A9"/>
<dbReference type="Gene3D" id="3.40.30.10">
    <property type="entry name" value="Glutaredoxin"/>
    <property type="match status" value="1"/>
</dbReference>
<keyword evidence="3" id="KW-0689">Ribosomal protein</keyword>
<dbReference type="GO" id="GO:0005762">
    <property type="term" value="C:mitochondrial large ribosomal subunit"/>
    <property type="evidence" value="ECO:0007669"/>
    <property type="project" value="TreeGrafter"/>
</dbReference>
<evidence type="ECO:0000256" key="6">
    <source>
        <dbReference type="ARBA" id="ARBA00035180"/>
    </source>
</evidence>
<dbReference type="Proteomes" id="UP000094385">
    <property type="component" value="Unassembled WGS sequence"/>
</dbReference>
<dbReference type="STRING" id="675824.A0A1E3Q2A9"/>
<name>A0A1E3Q2A9_LIPST</name>
<dbReference type="OrthoDB" id="4136894at2759"/>
<evidence type="ECO:0000256" key="1">
    <source>
        <dbReference type="ARBA" id="ARBA00004173"/>
    </source>
</evidence>
<comment type="subcellular location">
    <subcellularLocation>
        <location evidence="1">Mitochondrion</location>
    </subcellularLocation>
</comment>
<dbReference type="GO" id="GO:0003735">
    <property type="term" value="F:structural constituent of ribosome"/>
    <property type="evidence" value="ECO:0007669"/>
    <property type="project" value="TreeGrafter"/>
</dbReference>
<evidence type="ECO:0000256" key="4">
    <source>
        <dbReference type="ARBA" id="ARBA00023128"/>
    </source>
</evidence>
<reference evidence="7 8" key="1">
    <citation type="journal article" date="2016" name="Proc. Natl. Acad. Sci. U.S.A.">
        <title>Comparative genomics of biotechnologically important yeasts.</title>
        <authorList>
            <person name="Riley R."/>
            <person name="Haridas S."/>
            <person name="Wolfe K.H."/>
            <person name="Lopes M.R."/>
            <person name="Hittinger C.T."/>
            <person name="Goeker M."/>
            <person name="Salamov A.A."/>
            <person name="Wisecaver J.H."/>
            <person name="Long T.M."/>
            <person name="Calvey C.H."/>
            <person name="Aerts A.L."/>
            <person name="Barry K.W."/>
            <person name="Choi C."/>
            <person name="Clum A."/>
            <person name="Coughlan A.Y."/>
            <person name="Deshpande S."/>
            <person name="Douglass A.P."/>
            <person name="Hanson S.J."/>
            <person name="Klenk H.-P."/>
            <person name="LaButti K.M."/>
            <person name="Lapidus A."/>
            <person name="Lindquist E.A."/>
            <person name="Lipzen A.M."/>
            <person name="Meier-Kolthoff J.P."/>
            <person name="Ohm R.A."/>
            <person name="Otillar R.P."/>
            <person name="Pangilinan J.L."/>
            <person name="Peng Y."/>
            <person name="Rokas A."/>
            <person name="Rosa C.A."/>
            <person name="Scheuner C."/>
            <person name="Sibirny A.A."/>
            <person name="Slot J.C."/>
            <person name="Stielow J.B."/>
            <person name="Sun H."/>
            <person name="Kurtzman C.P."/>
            <person name="Blackwell M."/>
            <person name="Grigoriev I.V."/>
            <person name="Jeffries T.W."/>
        </authorList>
    </citation>
    <scope>NUCLEOTIDE SEQUENCE [LARGE SCALE GENOMIC DNA]</scope>
    <source>
        <strain evidence="7 8">NRRL Y-11557</strain>
    </source>
</reference>
<dbReference type="InterPro" id="IPR042776">
    <property type="entry name" value="Ribosomal_mL53_fung"/>
</dbReference>
<dbReference type="InterPro" id="IPR019716">
    <property type="entry name" value="Ribosomal_mL53"/>
</dbReference>
<dbReference type="Pfam" id="PF10780">
    <property type="entry name" value="MRP_L53"/>
    <property type="match status" value="1"/>
</dbReference>
<evidence type="ECO:0000313" key="8">
    <source>
        <dbReference type="Proteomes" id="UP000094385"/>
    </source>
</evidence>
<proteinExistence type="inferred from homology"/>
<keyword evidence="8" id="KW-1185">Reference proteome</keyword>
<dbReference type="EMBL" id="KV454297">
    <property type="protein sequence ID" value="ODQ71634.1"/>
    <property type="molecule type" value="Genomic_DNA"/>
</dbReference>
<dbReference type="PANTHER" id="PTHR28236">
    <property type="entry name" value="54S RIBOSOMAL PROTEIN L44, MITOCHONDRIAL"/>
    <property type="match status" value="1"/>
</dbReference>
<keyword evidence="4" id="KW-0496">Mitochondrion</keyword>
<evidence type="ECO:0000256" key="5">
    <source>
        <dbReference type="ARBA" id="ARBA00023274"/>
    </source>
</evidence>
<comment type="similarity">
    <text evidence="2">Belongs to the mitochondrion-specific ribosomal protein mL53 family.</text>
</comment>
<gene>
    <name evidence="7" type="ORF">LIPSTDRAFT_73349</name>
</gene>
<accession>A0A1E3Q2A9</accession>
<evidence type="ECO:0000313" key="7">
    <source>
        <dbReference type="EMBL" id="ODQ71634.1"/>
    </source>
</evidence>